<accession>A0A0S4IRR9</accession>
<dbReference type="VEuPathDB" id="TriTrypDB:BSAL_70185"/>
<proteinExistence type="predicted"/>
<dbReference type="Proteomes" id="UP000051952">
    <property type="component" value="Unassembled WGS sequence"/>
</dbReference>
<dbReference type="EMBL" id="CYKH01000511">
    <property type="protein sequence ID" value="CUG03582.1"/>
    <property type="molecule type" value="Genomic_DNA"/>
</dbReference>
<evidence type="ECO:0000313" key="3">
    <source>
        <dbReference type="Proteomes" id="UP000051952"/>
    </source>
</evidence>
<organism evidence="2 3">
    <name type="scientific">Bodo saltans</name>
    <name type="common">Flagellated protozoan</name>
    <dbReference type="NCBI Taxonomy" id="75058"/>
    <lineage>
        <taxon>Eukaryota</taxon>
        <taxon>Discoba</taxon>
        <taxon>Euglenozoa</taxon>
        <taxon>Kinetoplastea</taxon>
        <taxon>Metakinetoplastina</taxon>
        <taxon>Eubodonida</taxon>
        <taxon>Bodonidae</taxon>
        <taxon>Bodo</taxon>
    </lineage>
</organism>
<evidence type="ECO:0000313" key="2">
    <source>
        <dbReference type="EMBL" id="CUG03582.1"/>
    </source>
</evidence>
<feature type="region of interest" description="Disordered" evidence="1">
    <location>
        <begin position="244"/>
        <end position="321"/>
    </location>
</feature>
<feature type="non-terminal residue" evidence="2">
    <location>
        <position position="1"/>
    </location>
</feature>
<feature type="compositionally biased region" description="Basic and acidic residues" evidence="1">
    <location>
        <begin position="300"/>
        <end position="321"/>
    </location>
</feature>
<reference evidence="3" key="1">
    <citation type="submission" date="2015-09" db="EMBL/GenBank/DDBJ databases">
        <authorList>
            <consortium name="Pathogen Informatics"/>
        </authorList>
    </citation>
    <scope>NUCLEOTIDE SEQUENCE [LARGE SCALE GENOMIC DNA]</scope>
    <source>
        <strain evidence="3">Lake Konstanz</strain>
    </source>
</reference>
<gene>
    <name evidence="2" type="ORF">BSAL_70185</name>
</gene>
<dbReference type="AlphaFoldDB" id="A0A0S4IRR9"/>
<keyword evidence="3" id="KW-1185">Reference proteome</keyword>
<evidence type="ECO:0000256" key="1">
    <source>
        <dbReference type="SAM" id="MobiDB-lite"/>
    </source>
</evidence>
<feature type="compositionally biased region" description="Low complexity" evidence="1">
    <location>
        <begin position="272"/>
        <end position="283"/>
    </location>
</feature>
<protein>
    <submittedName>
        <fullName evidence="2">Uncharacterized protein</fullName>
    </submittedName>
</protein>
<name>A0A0S4IRR9_BODSA</name>
<sequence>EAAGSSSSSGRGSAGAFPSDMVQWAVNAVVTDFAPYNVAPSGDKTSSLVRDALVDLTLRLPQDDPRGWLLLLLIVCPELQLPWVGPCCAEILRNEFEHELAKKVAGDASQQDTETFEMTPMIRVLLARSVALLHRVPKAEVTAKVPPALKGAIRTTSPSTSAKRSWSAGDLSVIVERLRLCRTEGSRVCGALADEISGENAELLLDYEGRQLRCLKCFRERSPVRVRRPLSTYTYDSLLAEGGKASVISPPSDKRKSTPRQQHLSQTHPRHTSSSLTPSSTSLEVHTTNSSHHRAHPPPKSRDTHPLNRSTSKPEKDKDDAYVVLNPLLTIKRVDASAVSKAEEEDRHKLIDLEATMQFNILVDYTLASMNAGTPTQQALRPPPPHARGRRQTDVLEKSWNDAALSLVANLKEQESNRRAAIDEQEGCSWLDICSDFTLKQQSMPDATHRRRVETIIDGETACRHRLLYSEAEAFALDLDAPHRSVTKRWFDKIHGAEDLSWIHRGVRRSTVVASSQPVAPSSVSPLESGLTVSHDPADSFTSSIAVESVSLRPTAVKIILQEEMIERKELYEGYDFAMEYIVLSAAFNKMDIEQIEKRTV</sequence>